<keyword evidence="16" id="KW-1185">Reference proteome</keyword>
<keyword evidence="5" id="KW-0276">Fatty acid metabolism</keyword>
<dbReference type="InterPro" id="IPR008927">
    <property type="entry name" value="6-PGluconate_DH-like_C_sf"/>
</dbReference>
<comment type="pathway">
    <text evidence="2">Lipid metabolism; fatty acid beta-oxidation.</text>
</comment>
<keyword evidence="9" id="KW-0496">Mitochondrion</keyword>
<evidence type="ECO:0000313" key="17">
    <source>
        <dbReference type="RefSeq" id="XP_018323034.1"/>
    </source>
</evidence>
<feature type="binding site" evidence="13">
    <location>
        <position position="73"/>
    </location>
    <ligand>
        <name>CoA</name>
        <dbReference type="ChEBI" id="CHEBI:57287"/>
    </ligand>
</feature>
<evidence type="ECO:0000256" key="13">
    <source>
        <dbReference type="PIRSR" id="PIRSR000105-3"/>
    </source>
</evidence>
<dbReference type="STRING" id="224129.A0A1W4WGI0"/>
<evidence type="ECO:0000256" key="9">
    <source>
        <dbReference type="ARBA" id="ARBA00023128"/>
    </source>
</evidence>
<evidence type="ECO:0000256" key="8">
    <source>
        <dbReference type="ARBA" id="ARBA00023098"/>
    </source>
</evidence>
<feature type="binding site" evidence="12">
    <location>
        <position position="120"/>
    </location>
    <ligand>
        <name>NAD(+)</name>
        <dbReference type="ChEBI" id="CHEBI:57540"/>
    </ligand>
</feature>
<feature type="binding site" evidence="12">
    <location>
        <position position="142"/>
    </location>
    <ligand>
        <name>NAD(+)</name>
        <dbReference type="ChEBI" id="CHEBI:57540"/>
    </ligand>
</feature>
<dbReference type="SUPFAM" id="SSF51735">
    <property type="entry name" value="NAD(P)-binding Rossmann-fold domains"/>
    <property type="match status" value="1"/>
</dbReference>
<feature type="site" description="Important for catalytic activity" evidence="11">
    <location>
        <position position="163"/>
    </location>
</feature>
<dbReference type="InterPro" id="IPR022694">
    <property type="entry name" value="3-OHacyl-CoA_DH"/>
</dbReference>
<dbReference type="InterPro" id="IPR013328">
    <property type="entry name" value="6PGD_dom2"/>
</dbReference>
<reference evidence="17" key="1">
    <citation type="submission" date="2025-08" db="UniProtKB">
        <authorList>
            <consortium name="RefSeq"/>
        </authorList>
    </citation>
    <scope>IDENTIFICATION</scope>
    <source>
        <tissue evidence="17">Entire body</tissue>
    </source>
</reference>
<dbReference type="InParanoid" id="A0A1W4WGI0"/>
<evidence type="ECO:0000256" key="7">
    <source>
        <dbReference type="ARBA" id="ARBA00023027"/>
    </source>
</evidence>
<evidence type="ECO:0000256" key="2">
    <source>
        <dbReference type="ARBA" id="ARBA00005005"/>
    </source>
</evidence>
<dbReference type="FunFam" id="3.40.50.720:FF:000258">
    <property type="entry name" value="Hydroxyacyl-coenzyme A dehydrogenase, mitochondrial"/>
    <property type="match status" value="1"/>
</dbReference>
<feature type="domain" description="3-hydroxyacyl-CoA dehydrogenase C-terminal" evidence="14">
    <location>
        <begin position="209"/>
        <end position="306"/>
    </location>
</feature>
<dbReference type="InterPro" id="IPR006180">
    <property type="entry name" value="3-OHacyl-CoA_DH_CS"/>
</dbReference>
<dbReference type="InterPro" id="IPR006176">
    <property type="entry name" value="3-OHacyl-CoA_DH_NAD-bd"/>
</dbReference>
<comment type="subcellular location">
    <subcellularLocation>
        <location evidence="1">Mitochondrion matrix</location>
    </subcellularLocation>
</comment>
<sequence length="308" mass="33928">MANTMVIKRLLSTSQKLNVTSNVTVIGGGLMGAGIAQVAAQAGQNVTLVDVNSDVLKKSEERITSSLMRVAKKLHKTNSSDVEAYVNRARSRLSTSTDPVEAVKRSDLVIEAIVENLDVKRKLFKDLDVAAPSHTLFASNTSSLSIKDIAQDVKRKDKFGGLHFFNPVPVMKLLEVIKTDETSPETVKAFEEWGKSIGKVTVICKDTLGFIVNRLLVPYMSEAVRMYERGDASFQDIDTAMKLGAGYPMGPFELSDFTGHDTGLYIQQIFHKKFPNDPLFKPIATVKKMVDEGKLGVKSGEGFYKYNK</sequence>
<dbReference type="SUPFAM" id="SSF48179">
    <property type="entry name" value="6-phosphogluconate dehydrogenase C-terminal domain-like"/>
    <property type="match status" value="1"/>
</dbReference>
<gene>
    <name evidence="17" type="primary">LOC108735530</name>
</gene>
<dbReference type="PIRSF" id="PIRSF000105">
    <property type="entry name" value="HCDH"/>
    <property type="match status" value="1"/>
</dbReference>
<evidence type="ECO:0000256" key="5">
    <source>
        <dbReference type="ARBA" id="ARBA00022832"/>
    </source>
</evidence>
<proteinExistence type="inferred from homology"/>
<dbReference type="PANTHER" id="PTHR43561">
    <property type="match status" value="1"/>
</dbReference>
<dbReference type="RefSeq" id="XP_018323034.1">
    <property type="nucleotide sequence ID" value="XM_018467532.2"/>
</dbReference>
<dbReference type="Gene3D" id="1.10.1040.10">
    <property type="entry name" value="N-(1-d-carboxylethyl)-l-norvaline Dehydrogenase, domain 2"/>
    <property type="match status" value="1"/>
</dbReference>
<dbReference type="Proteomes" id="UP000192223">
    <property type="component" value="Unplaced"/>
</dbReference>
<dbReference type="InterPro" id="IPR036291">
    <property type="entry name" value="NAD(P)-bd_dom_sf"/>
</dbReference>
<dbReference type="KEGG" id="apln:108735530"/>
<feature type="domain" description="3-hydroxyacyl-CoA dehydrogenase NAD binding" evidence="15">
    <location>
        <begin position="22"/>
        <end position="207"/>
    </location>
</feature>
<dbReference type="GO" id="GO:0005759">
    <property type="term" value="C:mitochondrial matrix"/>
    <property type="evidence" value="ECO:0007669"/>
    <property type="project" value="UniProtKB-SubCell"/>
</dbReference>
<feature type="binding site" evidence="12">
    <location>
        <position position="50"/>
    </location>
    <ligand>
        <name>NAD(+)</name>
        <dbReference type="ChEBI" id="CHEBI:57540"/>
    </ligand>
</feature>
<dbReference type="EC" id="1.1.1.35" evidence="4"/>
<feature type="binding site" evidence="12">
    <location>
        <position position="298"/>
    </location>
    <ligand>
        <name>NAD(+)</name>
        <dbReference type="ChEBI" id="CHEBI:57540"/>
    </ligand>
</feature>
<comment type="similarity">
    <text evidence="3">Belongs to the 3-hydroxyacyl-CoA dehydrogenase family.</text>
</comment>
<keyword evidence="7 12" id="KW-0520">NAD</keyword>
<feature type="binding site" evidence="13">
    <location>
        <position position="66"/>
    </location>
    <ligand>
        <name>CoA</name>
        <dbReference type="ChEBI" id="CHEBI:57287"/>
    </ligand>
</feature>
<evidence type="ECO:0000256" key="11">
    <source>
        <dbReference type="PIRSR" id="PIRSR000105-1"/>
    </source>
</evidence>
<evidence type="ECO:0000256" key="12">
    <source>
        <dbReference type="PIRSR" id="PIRSR000105-2"/>
    </source>
</evidence>
<dbReference type="PANTHER" id="PTHR43561:SF3">
    <property type="entry name" value="HYDROXYACYL-COENZYME A DEHYDROGENASE, MITOCHONDRIAL"/>
    <property type="match status" value="1"/>
</dbReference>
<evidence type="ECO:0000259" key="14">
    <source>
        <dbReference type="Pfam" id="PF00725"/>
    </source>
</evidence>
<evidence type="ECO:0000256" key="10">
    <source>
        <dbReference type="ARBA" id="ARBA00049556"/>
    </source>
</evidence>
<accession>A0A1W4WGI0</accession>
<feature type="binding site" evidence="12">
    <location>
        <position position="115"/>
    </location>
    <ligand>
        <name>NAD(+)</name>
        <dbReference type="ChEBI" id="CHEBI:57540"/>
    </ligand>
</feature>
<feature type="binding site" evidence="12">
    <location>
        <position position="166"/>
    </location>
    <ligand>
        <name>NAD(+)</name>
        <dbReference type="ChEBI" id="CHEBI:57540"/>
    </ligand>
</feature>
<evidence type="ECO:0000313" key="16">
    <source>
        <dbReference type="Proteomes" id="UP000192223"/>
    </source>
</evidence>
<dbReference type="OrthoDB" id="5958943at2759"/>
<dbReference type="GO" id="GO:0070403">
    <property type="term" value="F:NAD+ binding"/>
    <property type="evidence" value="ECO:0007669"/>
    <property type="project" value="InterPro"/>
</dbReference>
<dbReference type="PROSITE" id="PS00067">
    <property type="entry name" value="3HCDH"/>
    <property type="match status" value="1"/>
</dbReference>
<evidence type="ECO:0000256" key="4">
    <source>
        <dbReference type="ARBA" id="ARBA00013000"/>
    </source>
</evidence>
<dbReference type="InterPro" id="IPR052242">
    <property type="entry name" value="Mito_3-hydroxyacyl-CoA_DH"/>
</dbReference>
<comment type="catalytic activity">
    <reaction evidence="10">
        <text>a (3S)-3-hydroxyacyl-CoA + NAD(+) = a 3-oxoacyl-CoA + NADH + H(+)</text>
        <dbReference type="Rhea" id="RHEA:22432"/>
        <dbReference type="ChEBI" id="CHEBI:15378"/>
        <dbReference type="ChEBI" id="CHEBI:57318"/>
        <dbReference type="ChEBI" id="CHEBI:57540"/>
        <dbReference type="ChEBI" id="CHEBI:57945"/>
        <dbReference type="ChEBI" id="CHEBI:90726"/>
        <dbReference type="EC" id="1.1.1.35"/>
    </reaction>
</comment>
<feature type="binding site" evidence="12">
    <location>
        <begin position="27"/>
        <end position="32"/>
    </location>
    <ligand>
        <name>NAD(+)</name>
        <dbReference type="ChEBI" id="CHEBI:57540"/>
    </ligand>
</feature>
<name>A0A1W4WGI0_AGRPL</name>
<keyword evidence="8" id="KW-0443">Lipid metabolism</keyword>
<protein>
    <recommendedName>
        <fullName evidence="4">3-hydroxyacyl-CoA dehydrogenase</fullName>
        <ecNumber evidence="4">1.1.1.35</ecNumber>
    </recommendedName>
</protein>
<dbReference type="GO" id="GO:0006635">
    <property type="term" value="P:fatty acid beta-oxidation"/>
    <property type="evidence" value="ECO:0007669"/>
    <property type="project" value="TreeGrafter"/>
</dbReference>
<dbReference type="InterPro" id="IPR006108">
    <property type="entry name" value="3HC_DH_C"/>
</dbReference>
<dbReference type="AlphaFoldDB" id="A0A1W4WGI0"/>
<dbReference type="Gene3D" id="3.40.50.720">
    <property type="entry name" value="NAD(P)-binding Rossmann-like Domain"/>
    <property type="match status" value="1"/>
</dbReference>
<evidence type="ECO:0000259" key="15">
    <source>
        <dbReference type="Pfam" id="PF02737"/>
    </source>
</evidence>
<evidence type="ECO:0000256" key="1">
    <source>
        <dbReference type="ARBA" id="ARBA00004305"/>
    </source>
</evidence>
<feature type="binding site" evidence="13">
    <location>
        <position position="142"/>
    </location>
    <ligand>
        <name>CoA</name>
        <dbReference type="ChEBI" id="CHEBI:57287"/>
    </ligand>
</feature>
<dbReference type="GO" id="GO:0003857">
    <property type="term" value="F:(3S)-3-hydroxyacyl-CoA dehydrogenase (NAD+) activity"/>
    <property type="evidence" value="ECO:0007669"/>
    <property type="project" value="UniProtKB-EC"/>
</dbReference>
<dbReference type="Pfam" id="PF02737">
    <property type="entry name" value="3HCDH_N"/>
    <property type="match status" value="1"/>
</dbReference>
<evidence type="ECO:0000256" key="6">
    <source>
        <dbReference type="ARBA" id="ARBA00023002"/>
    </source>
</evidence>
<keyword evidence="6" id="KW-0560">Oxidoreductase</keyword>
<dbReference type="Pfam" id="PF00725">
    <property type="entry name" value="3HCDH"/>
    <property type="match status" value="1"/>
</dbReference>
<organism evidence="16 17">
    <name type="scientific">Agrilus planipennis</name>
    <name type="common">Emerald ash borer</name>
    <name type="synonym">Agrilus marcopoli</name>
    <dbReference type="NCBI Taxonomy" id="224129"/>
    <lineage>
        <taxon>Eukaryota</taxon>
        <taxon>Metazoa</taxon>
        <taxon>Ecdysozoa</taxon>
        <taxon>Arthropoda</taxon>
        <taxon>Hexapoda</taxon>
        <taxon>Insecta</taxon>
        <taxon>Pterygota</taxon>
        <taxon>Neoptera</taxon>
        <taxon>Endopterygota</taxon>
        <taxon>Coleoptera</taxon>
        <taxon>Polyphaga</taxon>
        <taxon>Elateriformia</taxon>
        <taxon>Buprestoidea</taxon>
        <taxon>Buprestidae</taxon>
        <taxon>Agrilinae</taxon>
        <taxon>Agrilus</taxon>
    </lineage>
</organism>
<dbReference type="GeneID" id="108735530"/>
<evidence type="ECO:0000256" key="3">
    <source>
        <dbReference type="ARBA" id="ARBA00009463"/>
    </source>
</evidence>